<keyword evidence="2" id="KW-1185">Reference proteome</keyword>
<comment type="caution">
    <text evidence="1">The sequence shown here is derived from an EMBL/GenBank/DDBJ whole genome shotgun (WGS) entry which is preliminary data.</text>
</comment>
<reference evidence="1" key="1">
    <citation type="journal article" date="2017" name="Nature">
        <title>The sunflower genome provides insights into oil metabolism, flowering and Asterid evolution.</title>
        <authorList>
            <person name="Badouin H."/>
            <person name="Gouzy J."/>
            <person name="Grassa C.J."/>
            <person name="Murat F."/>
            <person name="Staton S.E."/>
            <person name="Cottret L."/>
            <person name="Lelandais-Briere C."/>
            <person name="Owens G.L."/>
            <person name="Carrere S."/>
            <person name="Mayjonade B."/>
            <person name="Legrand L."/>
            <person name="Gill N."/>
            <person name="Kane N.C."/>
            <person name="Bowers J.E."/>
            <person name="Hubner S."/>
            <person name="Bellec A."/>
            <person name="Berard A."/>
            <person name="Berges H."/>
            <person name="Blanchet N."/>
            <person name="Boniface M.C."/>
            <person name="Brunel D."/>
            <person name="Catrice O."/>
            <person name="Chaidir N."/>
            <person name="Claudel C."/>
            <person name="Donnadieu C."/>
            <person name="Faraut T."/>
            <person name="Fievet G."/>
            <person name="Helmstetter N."/>
            <person name="King M."/>
            <person name="Knapp S.J."/>
            <person name="Lai Z."/>
            <person name="Le Paslier M.C."/>
            <person name="Lippi Y."/>
            <person name="Lorenzon L."/>
            <person name="Mandel J.R."/>
            <person name="Marage G."/>
            <person name="Marchand G."/>
            <person name="Marquand E."/>
            <person name="Bret-Mestries E."/>
            <person name="Morien E."/>
            <person name="Nambeesan S."/>
            <person name="Nguyen T."/>
            <person name="Pegot-Espagnet P."/>
            <person name="Pouilly N."/>
            <person name="Raftis F."/>
            <person name="Sallet E."/>
            <person name="Schiex T."/>
            <person name="Thomas J."/>
            <person name="Vandecasteele C."/>
            <person name="Vares D."/>
            <person name="Vear F."/>
            <person name="Vautrin S."/>
            <person name="Crespi M."/>
            <person name="Mangin B."/>
            <person name="Burke J.M."/>
            <person name="Salse J."/>
            <person name="Munos S."/>
            <person name="Vincourt P."/>
            <person name="Rieseberg L.H."/>
            <person name="Langlade N.B."/>
        </authorList>
    </citation>
    <scope>NUCLEOTIDE SEQUENCE</scope>
    <source>
        <tissue evidence="1">Leaves</tissue>
    </source>
</reference>
<reference evidence="1" key="2">
    <citation type="submission" date="2020-06" db="EMBL/GenBank/DDBJ databases">
        <title>Helianthus annuus Genome sequencing and assembly Release 2.</title>
        <authorList>
            <person name="Gouzy J."/>
            <person name="Langlade N."/>
            <person name="Munos S."/>
        </authorList>
    </citation>
    <scope>NUCLEOTIDE SEQUENCE</scope>
    <source>
        <tissue evidence="1">Leaves</tissue>
    </source>
</reference>
<dbReference type="EMBL" id="MNCJ02000324">
    <property type="protein sequence ID" value="KAF5788766.1"/>
    <property type="molecule type" value="Genomic_DNA"/>
</dbReference>
<sequence length="44" mass="5247">MLSWMQVCNCEEEAVGTKIQRHKRRPTVRNFKDIRGGRHYNDGE</sequence>
<gene>
    <name evidence="1" type="ORF">HanXRQr2_Chr09g0362881</name>
</gene>
<dbReference type="Proteomes" id="UP000215914">
    <property type="component" value="Unassembled WGS sequence"/>
</dbReference>
<evidence type="ECO:0000313" key="2">
    <source>
        <dbReference type="Proteomes" id="UP000215914"/>
    </source>
</evidence>
<dbReference type="AlphaFoldDB" id="A0A9K3N649"/>
<proteinExistence type="predicted"/>
<evidence type="ECO:0000313" key="1">
    <source>
        <dbReference type="EMBL" id="KAF5788766.1"/>
    </source>
</evidence>
<name>A0A9K3N649_HELAN</name>
<accession>A0A9K3N649</accession>
<organism evidence="1 2">
    <name type="scientific">Helianthus annuus</name>
    <name type="common">Common sunflower</name>
    <dbReference type="NCBI Taxonomy" id="4232"/>
    <lineage>
        <taxon>Eukaryota</taxon>
        <taxon>Viridiplantae</taxon>
        <taxon>Streptophyta</taxon>
        <taxon>Embryophyta</taxon>
        <taxon>Tracheophyta</taxon>
        <taxon>Spermatophyta</taxon>
        <taxon>Magnoliopsida</taxon>
        <taxon>eudicotyledons</taxon>
        <taxon>Gunneridae</taxon>
        <taxon>Pentapetalae</taxon>
        <taxon>asterids</taxon>
        <taxon>campanulids</taxon>
        <taxon>Asterales</taxon>
        <taxon>Asteraceae</taxon>
        <taxon>Asteroideae</taxon>
        <taxon>Heliantheae alliance</taxon>
        <taxon>Heliantheae</taxon>
        <taxon>Helianthus</taxon>
    </lineage>
</organism>
<protein>
    <submittedName>
        <fullName evidence="1">Uncharacterized protein</fullName>
    </submittedName>
</protein>
<dbReference type="Gramene" id="mRNA:HanXRQr2_Chr09g0362881">
    <property type="protein sequence ID" value="mRNA:HanXRQr2_Chr09g0362881"/>
    <property type="gene ID" value="HanXRQr2_Chr09g0362881"/>
</dbReference>